<keyword evidence="4" id="KW-1185">Reference proteome</keyword>
<dbReference type="Proteomes" id="UP000236333">
    <property type="component" value="Unassembled WGS sequence"/>
</dbReference>
<feature type="transmembrane region" description="Helical" evidence="2">
    <location>
        <begin position="51"/>
        <end position="71"/>
    </location>
</feature>
<proteinExistence type="predicted"/>
<protein>
    <recommendedName>
        <fullName evidence="5">Post-GPI attachment to proteins factor 3</fullName>
    </recommendedName>
</protein>
<sequence>MSAEFIDVFFPSTSRLLRTTFPDAFDAIFPPELQRSCASPAYVLPIRWPSLVPLTLLGVGVGAFGLVQCRADALKPRRPSTPALSLSFAFYSLMNFSALLAHCLLPREHFWQPILVALDIASTACCSCSALYGCRSRELEGALRWGSAQQQRRSQRRQALTLAAMNCLLCAAAFFGPRVPFLPELLYIGSACIAAAVVGTYVRGRPTRGRQALWRALLFGGGALAGAGVPLDARLCAVAGPHINCVVVLFAGCHLIMFALAMYVRDELRVSYDEPRVSYDDAAKAGGAAGRAGRDKGERGGPGAPGHGSGGGGAEARGAGSPQLAGDGAARRRLN</sequence>
<dbReference type="AlphaFoldDB" id="A0A2J8ACQ5"/>
<evidence type="ECO:0008006" key="5">
    <source>
        <dbReference type="Google" id="ProtNLM"/>
    </source>
</evidence>
<organism evidence="3 4">
    <name type="scientific">Tetrabaena socialis</name>
    <dbReference type="NCBI Taxonomy" id="47790"/>
    <lineage>
        <taxon>Eukaryota</taxon>
        <taxon>Viridiplantae</taxon>
        <taxon>Chlorophyta</taxon>
        <taxon>core chlorophytes</taxon>
        <taxon>Chlorophyceae</taxon>
        <taxon>CS clade</taxon>
        <taxon>Chlamydomonadales</taxon>
        <taxon>Tetrabaenaceae</taxon>
        <taxon>Tetrabaena</taxon>
    </lineage>
</organism>
<name>A0A2J8ACQ5_9CHLO</name>
<gene>
    <name evidence="3" type="ORF">TSOC_002984</name>
</gene>
<evidence type="ECO:0000256" key="1">
    <source>
        <dbReference type="SAM" id="MobiDB-lite"/>
    </source>
</evidence>
<feature type="region of interest" description="Disordered" evidence="1">
    <location>
        <begin position="286"/>
        <end position="335"/>
    </location>
</feature>
<evidence type="ECO:0000256" key="2">
    <source>
        <dbReference type="SAM" id="Phobius"/>
    </source>
</evidence>
<keyword evidence="2" id="KW-1133">Transmembrane helix</keyword>
<comment type="caution">
    <text evidence="3">The sequence shown here is derived from an EMBL/GenBank/DDBJ whole genome shotgun (WGS) entry which is preliminary data.</text>
</comment>
<feature type="compositionally biased region" description="Gly residues" evidence="1">
    <location>
        <begin position="300"/>
        <end position="315"/>
    </location>
</feature>
<keyword evidence="2" id="KW-0472">Membrane</keyword>
<feature type="transmembrane region" description="Helical" evidence="2">
    <location>
        <begin position="243"/>
        <end position="264"/>
    </location>
</feature>
<feature type="transmembrane region" description="Helical" evidence="2">
    <location>
        <begin position="185"/>
        <end position="202"/>
    </location>
</feature>
<feature type="transmembrane region" description="Helical" evidence="2">
    <location>
        <begin position="159"/>
        <end position="179"/>
    </location>
</feature>
<feature type="transmembrane region" description="Helical" evidence="2">
    <location>
        <begin position="214"/>
        <end position="231"/>
    </location>
</feature>
<evidence type="ECO:0000313" key="4">
    <source>
        <dbReference type="Proteomes" id="UP000236333"/>
    </source>
</evidence>
<accession>A0A2J8ACQ5</accession>
<reference evidence="3 4" key="1">
    <citation type="journal article" date="2017" name="Mol. Biol. Evol.">
        <title>The 4-celled Tetrabaena socialis nuclear genome reveals the essential components for genetic control of cell number at the origin of multicellularity in the volvocine lineage.</title>
        <authorList>
            <person name="Featherston J."/>
            <person name="Arakaki Y."/>
            <person name="Hanschen E.R."/>
            <person name="Ferris P.J."/>
            <person name="Michod R.E."/>
            <person name="Olson B.J.S.C."/>
            <person name="Nozaki H."/>
            <person name="Durand P.M."/>
        </authorList>
    </citation>
    <scope>NUCLEOTIDE SEQUENCE [LARGE SCALE GENOMIC DNA]</scope>
    <source>
        <strain evidence="3 4">NIES-571</strain>
    </source>
</reference>
<evidence type="ECO:0000313" key="3">
    <source>
        <dbReference type="EMBL" id="PNH10298.1"/>
    </source>
</evidence>
<dbReference type="OrthoDB" id="541638at2759"/>
<keyword evidence="2" id="KW-0812">Transmembrane</keyword>
<dbReference type="EMBL" id="PGGS01000060">
    <property type="protein sequence ID" value="PNH10298.1"/>
    <property type="molecule type" value="Genomic_DNA"/>
</dbReference>